<feature type="compositionally biased region" description="Low complexity" evidence="9">
    <location>
        <begin position="526"/>
        <end position="536"/>
    </location>
</feature>
<dbReference type="NCBIfam" id="TIGR01945">
    <property type="entry name" value="rnfC"/>
    <property type="match status" value="1"/>
</dbReference>
<feature type="binding site" evidence="8">
    <location>
        <position position="422"/>
    </location>
    <ligand>
        <name>[4Fe-4S] cluster</name>
        <dbReference type="ChEBI" id="CHEBI:49883"/>
        <label>2</label>
    </ligand>
</feature>
<comment type="caution">
    <text evidence="11">The sequence shown here is derived from an EMBL/GenBank/DDBJ whole genome shotgun (WGS) entry which is preliminary data.</text>
</comment>
<evidence type="ECO:0000256" key="8">
    <source>
        <dbReference type="HAMAP-Rule" id="MF_00461"/>
    </source>
</evidence>
<feature type="binding site" evidence="8">
    <location>
        <position position="416"/>
    </location>
    <ligand>
        <name>[4Fe-4S] cluster</name>
        <dbReference type="ChEBI" id="CHEBI:49883"/>
        <label>2</label>
    </ligand>
</feature>
<proteinExistence type="inferred from homology"/>
<keyword evidence="8" id="KW-0472">Membrane</keyword>
<evidence type="ECO:0000256" key="4">
    <source>
        <dbReference type="ARBA" id="ARBA00022737"/>
    </source>
</evidence>
<feature type="region of interest" description="Disordered" evidence="9">
    <location>
        <begin position="452"/>
        <end position="491"/>
    </location>
</feature>
<dbReference type="Proteomes" id="UP000194003">
    <property type="component" value="Unassembled WGS sequence"/>
</dbReference>
<comment type="function">
    <text evidence="8">Part of a membrane-bound complex that couples electron transfer with translocation of ions across the membrane.</text>
</comment>
<feature type="domain" description="4Fe-4S ferredoxin-type" evidence="10">
    <location>
        <begin position="407"/>
        <end position="436"/>
    </location>
</feature>
<dbReference type="GO" id="GO:0009055">
    <property type="term" value="F:electron transfer activity"/>
    <property type="evidence" value="ECO:0007669"/>
    <property type="project" value="InterPro"/>
</dbReference>
<evidence type="ECO:0000259" key="10">
    <source>
        <dbReference type="PROSITE" id="PS51379"/>
    </source>
</evidence>
<keyword evidence="4 8" id="KW-0677">Repeat</keyword>
<dbReference type="InterPro" id="IPR026902">
    <property type="entry name" value="RnfC_N"/>
</dbReference>
<protein>
    <recommendedName>
        <fullName evidence="8">Ion-translocating oxidoreductase complex subunit C</fullName>
        <ecNumber evidence="8">7.-.-.-</ecNumber>
    </recommendedName>
    <alternativeName>
        <fullName evidence="8">Rnf electron transport complex subunit C</fullName>
    </alternativeName>
</protein>
<dbReference type="PROSITE" id="PS00198">
    <property type="entry name" value="4FE4S_FER_1"/>
    <property type="match status" value="1"/>
</dbReference>
<keyword evidence="8" id="KW-0997">Cell inner membrane</keyword>
<evidence type="ECO:0000256" key="9">
    <source>
        <dbReference type="SAM" id="MobiDB-lite"/>
    </source>
</evidence>
<feature type="binding site" evidence="8">
    <location>
        <position position="383"/>
    </location>
    <ligand>
        <name>[4Fe-4S] cluster</name>
        <dbReference type="ChEBI" id="CHEBI:49883"/>
        <label>1</label>
    </ligand>
</feature>
<feature type="binding site" evidence="8">
    <location>
        <position position="387"/>
    </location>
    <ligand>
        <name>[4Fe-4S] cluster</name>
        <dbReference type="ChEBI" id="CHEBI:49883"/>
        <label>2</label>
    </ligand>
</feature>
<feature type="region of interest" description="Disordered" evidence="9">
    <location>
        <begin position="525"/>
        <end position="593"/>
    </location>
</feature>
<dbReference type="Gene3D" id="3.30.70.20">
    <property type="match status" value="1"/>
</dbReference>
<dbReference type="EMBL" id="LVJN01000020">
    <property type="protein sequence ID" value="OSM01876.1"/>
    <property type="molecule type" value="Genomic_DNA"/>
</dbReference>
<sequence>MGIAAKVLRAFHGGVHPEEHKDLSQFCSIESAGIPDKLYVPLHQHIGAPCDPAVDPGETVKKGQRIGNPVGFISAAVHAPTSGVIEEIVDHPVGHPSGLTMLCAVLKPDGKDEWIDGLKGIADPFTAEPSAIRDAVREAGIVGLGGATFPSFVKLSPPGGKVAQILILNGVECEPYLTCDARLMEEQSKQIVDGAAIMLHALQTKECVIGIEDNKPAAIAAMQRACADHPQITVQALPVMYPQGSEKQLIEVITGKQVPSGGLPIDAGVICHNVATALAISEAVREGKPLISRVVTMTGLGITRPANFDTLMGTPVRHLIDLCGGMKGNTTRMVMGGPMMGVALRDMTALDVPVVKGTSGILCLTAKEATEKPEQPCIRCGHCLEVCPISLMPSEMAWLAKSDEFDKLQEYDIFDCIECGSCSYTCPANIPLVHYFRYGKLSIQAKERNARKTELAKARTQAKEERMAKEKAEREAKKKALKAKTAANKPAAAAEAKADASAGGDDKAAKAAKAAAAAKAAREAKAAAAGGDAAAPADDKAAKAAKAAAAAKAAKAAREAKLAKEAGAAETSDETPTAAPADDKAAKAAKAAAAAKAAKAAREAKLAREAAAKEDEQA</sequence>
<feature type="domain" description="4Fe-4S ferredoxin-type" evidence="10">
    <location>
        <begin position="367"/>
        <end position="397"/>
    </location>
</feature>
<comment type="subcellular location">
    <subcellularLocation>
        <location evidence="8">Cell inner membrane</location>
        <topology evidence="8">Peripheral membrane protein</topology>
    </subcellularLocation>
</comment>
<evidence type="ECO:0000256" key="3">
    <source>
        <dbReference type="ARBA" id="ARBA00022723"/>
    </source>
</evidence>
<evidence type="ECO:0000256" key="5">
    <source>
        <dbReference type="ARBA" id="ARBA00022982"/>
    </source>
</evidence>
<feature type="compositionally biased region" description="Basic and acidic residues" evidence="9">
    <location>
        <begin position="452"/>
        <end position="478"/>
    </location>
</feature>
<dbReference type="HAMAP" id="MF_00461">
    <property type="entry name" value="RsxC_RnfC"/>
    <property type="match status" value="1"/>
</dbReference>
<feature type="binding site" evidence="8">
    <location>
        <position position="380"/>
    </location>
    <ligand>
        <name>[4Fe-4S] cluster</name>
        <dbReference type="ChEBI" id="CHEBI:49883"/>
        <label>1</label>
    </ligand>
</feature>
<dbReference type="Gene3D" id="3.10.20.600">
    <property type="match status" value="1"/>
</dbReference>
<dbReference type="GO" id="GO:0022900">
    <property type="term" value="P:electron transport chain"/>
    <property type="evidence" value="ECO:0007669"/>
    <property type="project" value="UniProtKB-UniRule"/>
</dbReference>
<dbReference type="SUPFAM" id="SSF142019">
    <property type="entry name" value="Nqo1 FMN-binding domain-like"/>
    <property type="match status" value="1"/>
</dbReference>
<dbReference type="InterPro" id="IPR017900">
    <property type="entry name" value="4Fe4S_Fe_S_CS"/>
</dbReference>
<keyword evidence="5 8" id="KW-0249">Electron transport</keyword>
<dbReference type="PROSITE" id="PS51379">
    <property type="entry name" value="4FE4S_FER_2"/>
    <property type="match status" value="2"/>
</dbReference>
<name>A0A1Y2K2Q9_9PROT</name>
<evidence type="ECO:0000313" key="11">
    <source>
        <dbReference type="EMBL" id="OSM01876.1"/>
    </source>
</evidence>
<keyword evidence="8" id="KW-1278">Translocase</keyword>
<keyword evidence="6 8" id="KW-0408">Iron</keyword>
<dbReference type="InterPro" id="IPR037225">
    <property type="entry name" value="Nuo51_FMN-bd_sf"/>
</dbReference>
<feature type="binding site" evidence="8">
    <location>
        <position position="377"/>
    </location>
    <ligand>
        <name>[4Fe-4S] cluster</name>
        <dbReference type="ChEBI" id="CHEBI:49883"/>
        <label>1</label>
    </ligand>
</feature>
<dbReference type="NCBIfam" id="NF003454">
    <property type="entry name" value="PRK05035.1"/>
    <property type="match status" value="1"/>
</dbReference>
<dbReference type="RefSeq" id="WP_085444384.1">
    <property type="nucleotide sequence ID" value="NZ_LVJN01000020.1"/>
</dbReference>
<dbReference type="InterPro" id="IPR011538">
    <property type="entry name" value="Nuo51_FMN-bd"/>
</dbReference>
<feature type="compositionally biased region" description="Low complexity" evidence="9">
    <location>
        <begin position="544"/>
        <end position="554"/>
    </location>
</feature>
<reference evidence="11 12" key="1">
    <citation type="journal article" date="2016" name="BMC Genomics">
        <title>Combined genomic and structural analyses of a cultured magnetotactic bacterium reveals its niche adaptation to a dynamic environment.</title>
        <authorList>
            <person name="Araujo A.C."/>
            <person name="Morillo V."/>
            <person name="Cypriano J."/>
            <person name="Teixeira L.C."/>
            <person name="Leao P."/>
            <person name="Lyra S."/>
            <person name="Almeida L.G."/>
            <person name="Bazylinski D.A."/>
            <person name="Vasconcellos A.T."/>
            <person name="Abreu F."/>
            <person name="Lins U."/>
        </authorList>
    </citation>
    <scope>NUCLEOTIDE SEQUENCE [LARGE SCALE GENOMIC DNA]</scope>
    <source>
        <strain evidence="11 12">IT-1</strain>
    </source>
</reference>
<dbReference type="GO" id="GO:0046872">
    <property type="term" value="F:metal ion binding"/>
    <property type="evidence" value="ECO:0007669"/>
    <property type="project" value="UniProtKB-KW"/>
</dbReference>
<dbReference type="Pfam" id="PF13375">
    <property type="entry name" value="RnfC_N"/>
    <property type="match status" value="1"/>
</dbReference>
<keyword evidence="8" id="KW-1003">Cell membrane</keyword>
<comment type="similarity">
    <text evidence="8">Belongs to the 4Fe4S bacterial-type ferredoxin family. RnfC subfamily.</text>
</comment>
<dbReference type="PANTHER" id="PTHR43034:SF2">
    <property type="entry name" value="ION-TRANSLOCATING OXIDOREDUCTASE COMPLEX SUBUNIT C"/>
    <property type="match status" value="1"/>
</dbReference>
<dbReference type="GO" id="GO:0005886">
    <property type="term" value="C:plasma membrane"/>
    <property type="evidence" value="ECO:0007669"/>
    <property type="project" value="UniProtKB-SubCell"/>
</dbReference>
<dbReference type="OrthoDB" id="9767754at2"/>
<dbReference type="Pfam" id="PF01512">
    <property type="entry name" value="Complex1_51K"/>
    <property type="match status" value="1"/>
</dbReference>
<feature type="binding site" evidence="8">
    <location>
        <position position="419"/>
    </location>
    <ligand>
        <name>[4Fe-4S] cluster</name>
        <dbReference type="ChEBI" id="CHEBI:49883"/>
        <label>2</label>
    </ligand>
</feature>
<evidence type="ECO:0000256" key="6">
    <source>
        <dbReference type="ARBA" id="ARBA00023004"/>
    </source>
</evidence>
<evidence type="ECO:0000313" key="12">
    <source>
        <dbReference type="Proteomes" id="UP000194003"/>
    </source>
</evidence>
<dbReference type="EC" id="7.-.-.-" evidence="8"/>
<keyword evidence="2 8" id="KW-0004">4Fe-4S</keyword>
<dbReference type="InterPro" id="IPR017896">
    <property type="entry name" value="4Fe4S_Fe-S-bd"/>
</dbReference>
<comment type="cofactor">
    <cofactor evidence="8">
        <name>[4Fe-4S] cluster</name>
        <dbReference type="ChEBI" id="CHEBI:49883"/>
    </cofactor>
    <text evidence="8">Binds 2 [4Fe-4S] clusters per subunit.</text>
</comment>
<dbReference type="InterPro" id="IPR010208">
    <property type="entry name" value="Ion_transpt_RnfC/RsxC"/>
</dbReference>
<dbReference type="PANTHER" id="PTHR43034">
    <property type="entry name" value="ION-TRANSLOCATING OXIDOREDUCTASE COMPLEX SUBUNIT C"/>
    <property type="match status" value="1"/>
</dbReference>
<gene>
    <name evidence="8" type="primary">rnfC</name>
    <name evidence="11" type="ORF">MAIT1_01928</name>
</gene>
<dbReference type="InterPro" id="IPR019554">
    <property type="entry name" value="Soluble_ligand-bd"/>
</dbReference>
<evidence type="ECO:0000256" key="1">
    <source>
        <dbReference type="ARBA" id="ARBA00022448"/>
    </source>
</evidence>
<dbReference type="GO" id="GO:0051539">
    <property type="term" value="F:4 iron, 4 sulfur cluster binding"/>
    <property type="evidence" value="ECO:0007669"/>
    <property type="project" value="UniProtKB-KW"/>
</dbReference>
<dbReference type="Pfam" id="PF10531">
    <property type="entry name" value="SLBB"/>
    <property type="match status" value="1"/>
</dbReference>
<evidence type="ECO:0000256" key="2">
    <source>
        <dbReference type="ARBA" id="ARBA00022485"/>
    </source>
</evidence>
<keyword evidence="3 8" id="KW-0479">Metal-binding</keyword>
<comment type="subunit">
    <text evidence="8">The complex is composed of six subunits: RnfA, RnfB, RnfC, RnfD, RnfE and RnfG.</text>
</comment>
<feature type="binding site" evidence="8">
    <location>
        <position position="426"/>
    </location>
    <ligand>
        <name>[4Fe-4S] cluster</name>
        <dbReference type="ChEBI" id="CHEBI:49883"/>
        <label>1</label>
    </ligand>
</feature>
<evidence type="ECO:0000256" key="7">
    <source>
        <dbReference type="ARBA" id="ARBA00023014"/>
    </source>
</evidence>
<keyword evidence="12" id="KW-1185">Reference proteome</keyword>
<keyword evidence="7 8" id="KW-0411">Iron-sulfur</keyword>
<feature type="compositionally biased region" description="Low complexity" evidence="9">
    <location>
        <begin position="565"/>
        <end position="580"/>
    </location>
</feature>
<keyword evidence="1 8" id="KW-0813">Transport</keyword>
<dbReference type="Pfam" id="PF12838">
    <property type="entry name" value="Fer4_7"/>
    <property type="match status" value="1"/>
</dbReference>
<dbReference type="STRING" id="1434232.MAIT1_01928"/>
<dbReference type="Gene3D" id="3.40.50.11540">
    <property type="entry name" value="NADH-ubiquinone oxidoreductase 51kDa subunit"/>
    <property type="match status" value="1"/>
</dbReference>
<accession>A0A1Y2K2Q9</accession>
<organism evidence="11 12">
    <name type="scientific">Magnetofaba australis IT-1</name>
    <dbReference type="NCBI Taxonomy" id="1434232"/>
    <lineage>
        <taxon>Bacteria</taxon>
        <taxon>Pseudomonadati</taxon>
        <taxon>Pseudomonadota</taxon>
        <taxon>Magnetococcia</taxon>
        <taxon>Magnetococcales</taxon>
        <taxon>Magnetococcaceae</taxon>
        <taxon>Magnetofaba</taxon>
    </lineage>
</organism>
<dbReference type="AlphaFoldDB" id="A0A1Y2K2Q9"/>
<dbReference type="SUPFAM" id="SSF46548">
    <property type="entry name" value="alpha-helical ferredoxin"/>
    <property type="match status" value="1"/>
</dbReference>